<evidence type="ECO:0008006" key="5">
    <source>
        <dbReference type="Google" id="ProtNLM"/>
    </source>
</evidence>
<dbReference type="InterPro" id="IPR025110">
    <property type="entry name" value="AMP-bd_C"/>
</dbReference>
<sequence length="534" mass="58697">MSSRRAELAALFPPGERTIVNILCRQAERHGDRIVLRFGETAISFRDLRNLAARFAGALKDAGVRSGDRVALMCGNRLEFVEAFVGCAWLGAIVVPINVASRGAQLAHVIRDSAPKLLLTEPANLSVFADLPVDALPMDLIWSFDPPPLDKVKNAACRLAPPRDVVAAPASARPGDIAAILYTSGTTGPSKGVCLPNAQYFWWGANGVNSQGLVPEDILYTCLPLFHINAQHTFMESLLLGCELTIEARFSASGFWPAVRQTKATVVYLIGAIVPILLGQEPRADDCDHALRLAMCPGISPADFVAFPKRFNVRLMNAYGSTETNQIMGHADRPQRPGSLGFCDENYEARVVDAEDAEVPDGTPGELVLRGREPFSLAAGYLNLPGKTVEAWRNLWFHTGDRVRRDPDGQFLFIDRVKDSIRRRGENISSYEVEDVLRSHPAIAAATVYAVPSALGEDEVMAALVLAEDAEVEFLDIVKYCEQHLAYFCVPRYLRVVEDLPVTETGKVKKFVLRDEGVTDETFDLEETGYKLKR</sequence>
<comment type="caution">
    <text evidence="3">The sequence shown here is derived from an EMBL/GenBank/DDBJ whole genome shotgun (WGS) entry which is preliminary data.</text>
</comment>
<dbReference type="InterPro" id="IPR050237">
    <property type="entry name" value="ATP-dep_AMP-bd_enzyme"/>
</dbReference>
<dbReference type="PANTHER" id="PTHR43767">
    <property type="entry name" value="LONG-CHAIN-FATTY-ACID--COA LIGASE"/>
    <property type="match status" value="1"/>
</dbReference>
<dbReference type="OrthoDB" id="7315605at2"/>
<dbReference type="Pfam" id="PF00501">
    <property type="entry name" value="AMP-binding"/>
    <property type="match status" value="1"/>
</dbReference>
<accession>A0A2S6NG57</accession>
<dbReference type="SUPFAM" id="SSF56801">
    <property type="entry name" value="Acetyl-CoA synthetase-like"/>
    <property type="match status" value="1"/>
</dbReference>
<gene>
    <name evidence="3" type="ORF">CCR94_01480</name>
</gene>
<dbReference type="Pfam" id="PF13193">
    <property type="entry name" value="AMP-binding_C"/>
    <property type="match status" value="1"/>
</dbReference>
<evidence type="ECO:0000259" key="2">
    <source>
        <dbReference type="Pfam" id="PF13193"/>
    </source>
</evidence>
<evidence type="ECO:0000313" key="3">
    <source>
        <dbReference type="EMBL" id="PPQ33549.1"/>
    </source>
</evidence>
<dbReference type="PANTHER" id="PTHR43767:SF1">
    <property type="entry name" value="NONRIBOSOMAL PEPTIDE SYNTHASE PES1 (EUROFUNG)-RELATED"/>
    <property type="match status" value="1"/>
</dbReference>
<feature type="domain" description="AMP-dependent synthetase/ligase" evidence="1">
    <location>
        <begin position="25"/>
        <end position="382"/>
    </location>
</feature>
<dbReference type="Proteomes" id="UP000239089">
    <property type="component" value="Unassembled WGS sequence"/>
</dbReference>
<dbReference type="InterPro" id="IPR020845">
    <property type="entry name" value="AMP-binding_CS"/>
</dbReference>
<evidence type="ECO:0000259" key="1">
    <source>
        <dbReference type="Pfam" id="PF00501"/>
    </source>
</evidence>
<name>A0A2S6NG57_9HYPH</name>
<dbReference type="InterPro" id="IPR000873">
    <property type="entry name" value="AMP-dep_synth/lig_dom"/>
</dbReference>
<evidence type="ECO:0000313" key="4">
    <source>
        <dbReference type="Proteomes" id="UP000239089"/>
    </source>
</evidence>
<dbReference type="InterPro" id="IPR042099">
    <property type="entry name" value="ANL_N_sf"/>
</dbReference>
<dbReference type="GO" id="GO:0016878">
    <property type="term" value="F:acid-thiol ligase activity"/>
    <property type="evidence" value="ECO:0007669"/>
    <property type="project" value="UniProtKB-ARBA"/>
</dbReference>
<organism evidence="3 4">
    <name type="scientific">Rhodoblastus sphagnicola</name>
    <dbReference type="NCBI Taxonomy" id="333368"/>
    <lineage>
        <taxon>Bacteria</taxon>
        <taxon>Pseudomonadati</taxon>
        <taxon>Pseudomonadota</taxon>
        <taxon>Alphaproteobacteria</taxon>
        <taxon>Hyphomicrobiales</taxon>
        <taxon>Rhodoblastaceae</taxon>
        <taxon>Rhodoblastus</taxon>
    </lineage>
</organism>
<dbReference type="AlphaFoldDB" id="A0A2S6NG57"/>
<dbReference type="Gene3D" id="3.40.50.12780">
    <property type="entry name" value="N-terminal domain of ligase-like"/>
    <property type="match status" value="1"/>
</dbReference>
<protein>
    <recommendedName>
        <fullName evidence="5">ATP-dependent acyl-CoA ligase</fullName>
    </recommendedName>
</protein>
<dbReference type="EMBL" id="NHSJ01000018">
    <property type="protein sequence ID" value="PPQ33549.1"/>
    <property type="molecule type" value="Genomic_DNA"/>
</dbReference>
<dbReference type="Gene3D" id="3.30.300.30">
    <property type="match status" value="1"/>
</dbReference>
<dbReference type="PROSITE" id="PS00455">
    <property type="entry name" value="AMP_BINDING"/>
    <property type="match status" value="1"/>
</dbReference>
<dbReference type="InterPro" id="IPR045851">
    <property type="entry name" value="AMP-bd_C_sf"/>
</dbReference>
<feature type="domain" description="AMP-binding enzyme C-terminal" evidence="2">
    <location>
        <begin position="432"/>
        <end position="507"/>
    </location>
</feature>
<proteinExistence type="predicted"/>
<reference evidence="3 4" key="1">
    <citation type="journal article" date="2018" name="Arch. Microbiol.">
        <title>New insights into the metabolic potential of the phototrophic purple bacterium Rhodopila globiformis DSM 161(T) from its draft genome sequence and evidence for a vanadium-dependent nitrogenase.</title>
        <authorList>
            <person name="Imhoff J.F."/>
            <person name="Rahn T."/>
            <person name="Kunzel S."/>
            <person name="Neulinger S.C."/>
        </authorList>
    </citation>
    <scope>NUCLEOTIDE SEQUENCE [LARGE SCALE GENOMIC DNA]</scope>
    <source>
        <strain evidence="3 4">DSM 16996</strain>
    </source>
</reference>
<keyword evidence="4" id="KW-1185">Reference proteome</keyword>
<dbReference type="RefSeq" id="WP_104506114.1">
    <property type="nucleotide sequence ID" value="NZ_JACIGC010000014.1"/>
</dbReference>